<gene>
    <name evidence="1" type="ORF">SEPMUDRAFT_54233</name>
</gene>
<name>M3CWI4_SPHMS</name>
<evidence type="ECO:0000313" key="2">
    <source>
        <dbReference type="Proteomes" id="UP000016931"/>
    </source>
</evidence>
<keyword evidence="2" id="KW-1185">Reference proteome</keyword>
<dbReference type="eggNOG" id="ENOG502SKSW">
    <property type="taxonomic scope" value="Eukaryota"/>
</dbReference>
<dbReference type="PANTHER" id="PTHR36587:SF2">
    <property type="entry name" value="EXPRESSION SITE-ASSOCIATED GENE 3 (ESAG3)-LIKE PROTEIN"/>
    <property type="match status" value="1"/>
</dbReference>
<dbReference type="STRING" id="692275.M3CWI4"/>
<dbReference type="GeneID" id="27906426"/>
<dbReference type="OMA" id="MIHHNSV"/>
<reference evidence="1 2" key="1">
    <citation type="journal article" date="2012" name="PLoS Pathog.">
        <title>Diverse lifestyles and strategies of plant pathogenesis encoded in the genomes of eighteen Dothideomycetes fungi.</title>
        <authorList>
            <person name="Ohm R.A."/>
            <person name="Feau N."/>
            <person name="Henrissat B."/>
            <person name="Schoch C.L."/>
            <person name="Horwitz B.A."/>
            <person name="Barry K.W."/>
            <person name="Condon B.J."/>
            <person name="Copeland A.C."/>
            <person name="Dhillon B."/>
            <person name="Glaser F."/>
            <person name="Hesse C.N."/>
            <person name="Kosti I."/>
            <person name="LaButti K."/>
            <person name="Lindquist E.A."/>
            <person name="Lucas S."/>
            <person name="Salamov A.A."/>
            <person name="Bradshaw R.E."/>
            <person name="Ciuffetti L."/>
            <person name="Hamelin R.C."/>
            <person name="Kema G.H.J."/>
            <person name="Lawrence C."/>
            <person name="Scott J.A."/>
            <person name="Spatafora J.W."/>
            <person name="Turgeon B.G."/>
            <person name="de Wit P.J.G.M."/>
            <person name="Zhong S."/>
            <person name="Goodwin S.B."/>
            <person name="Grigoriev I.V."/>
        </authorList>
    </citation>
    <scope>NUCLEOTIDE SEQUENCE [LARGE SCALE GENOMIC DNA]</scope>
    <source>
        <strain evidence="1 2">SO2202</strain>
    </source>
</reference>
<evidence type="ECO:0000313" key="1">
    <source>
        <dbReference type="EMBL" id="EMF08487.1"/>
    </source>
</evidence>
<accession>M3CWI4</accession>
<organism evidence="1 2">
    <name type="scientific">Sphaerulina musiva (strain SO2202)</name>
    <name type="common">Poplar stem canker fungus</name>
    <name type="synonym">Septoria musiva</name>
    <dbReference type="NCBI Taxonomy" id="692275"/>
    <lineage>
        <taxon>Eukaryota</taxon>
        <taxon>Fungi</taxon>
        <taxon>Dikarya</taxon>
        <taxon>Ascomycota</taxon>
        <taxon>Pezizomycotina</taxon>
        <taxon>Dothideomycetes</taxon>
        <taxon>Dothideomycetidae</taxon>
        <taxon>Mycosphaerellales</taxon>
        <taxon>Mycosphaerellaceae</taxon>
        <taxon>Sphaerulina</taxon>
    </lineage>
</organism>
<dbReference type="CDD" id="cd22997">
    <property type="entry name" value="GT_LH"/>
    <property type="match status" value="1"/>
</dbReference>
<sequence>MQIGTADCTTDIWFQLPPEVLVSRYHTINKKANQRLRARLGNAYDAEHIRQTIIFGAGKRCAPNQMHTVACYPIPEAPLPDDLYGANTDTVMGKNKYTSLKQRYLNSGYIIGPAKDMRKMFRRAWEKVQAMQDHDPWDNGSGGSDFMYHGSDQSIFNTMWGEQEFQREVMRRRHLSVIDRLRGHSTPKPYYLEGTLVDDPLNPSFTHQPMEHKQGQPDEFGIGVDYFSDLGHQTVNTEDDTQYLIYNQNISAQLQDRDHKLFDCPSRVTGLLPDDILHTSPPLTTHKSWTELPLFTNRCLNTIPVMIHHNGDKGARGWQWPMSWMQGHARREFEMLLGNEESVFAAGRSTGGAFLPSGEYLTFQDLCPREFEWELFRDVEKPEDTPVGM</sequence>
<proteinExistence type="predicted"/>
<dbReference type="Proteomes" id="UP000016931">
    <property type="component" value="Unassembled WGS sequence"/>
</dbReference>
<dbReference type="OrthoDB" id="422736at2759"/>
<dbReference type="AlphaFoldDB" id="M3CWI4"/>
<dbReference type="HOGENOM" id="CLU_020425_2_0_1"/>
<dbReference type="PANTHER" id="PTHR36587">
    <property type="entry name" value="EXPRESSION SITE-ASSOCIATED GENE 3 (ESAG3)-LIKE PROTEIN"/>
    <property type="match status" value="1"/>
</dbReference>
<protein>
    <submittedName>
        <fullName evidence="1">Uncharacterized protein</fullName>
    </submittedName>
</protein>
<dbReference type="RefSeq" id="XP_016756608.1">
    <property type="nucleotide sequence ID" value="XM_016909289.1"/>
</dbReference>
<dbReference type="EMBL" id="KB456271">
    <property type="protein sequence ID" value="EMF08487.1"/>
    <property type="molecule type" value="Genomic_DNA"/>
</dbReference>